<dbReference type="SMART" id="SM00345">
    <property type="entry name" value="HTH_GNTR"/>
    <property type="match status" value="1"/>
</dbReference>
<evidence type="ECO:0000313" key="6">
    <source>
        <dbReference type="Proteomes" id="UP000319353"/>
    </source>
</evidence>
<feature type="domain" description="HTH gntR-type" evidence="4">
    <location>
        <begin position="10"/>
        <end position="78"/>
    </location>
</feature>
<dbReference type="AlphaFoldDB" id="A0A537LEZ4"/>
<accession>A0A537LEZ4</accession>
<dbReference type="PRINTS" id="PR00035">
    <property type="entry name" value="HTHGNTR"/>
</dbReference>
<proteinExistence type="predicted"/>
<evidence type="ECO:0000313" key="5">
    <source>
        <dbReference type="EMBL" id="TMJ06588.1"/>
    </source>
</evidence>
<dbReference type="PANTHER" id="PTHR44846">
    <property type="entry name" value="MANNOSYL-D-GLYCERATE TRANSPORT/METABOLISM SYSTEM REPRESSOR MNGR-RELATED"/>
    <property type="match status" value="1"/>
</dbReference>
<reference evidence="5 6" key="1">
    <citation type="journal article" date="2019" name="Nat. Microbiol.">
        <title>Mediterranean grassland soil C-N compound turnover is dependent on rainfall and depth, and is mediated by genomically divergent microorganisms.</title>
        <authorList>
            <person name="Diamond S."/>
            <person name="Andeer P.F."/>
            <person name="Li Z."/>
            <person name="Crits-Christoph A."/>
            <person name="Burstein D."/>
            <person name="Anantharaman K."/>
            <person name="Lane K.R."/>
            <person name="Thomas B.C."/>
            <person name="Pan C."/>
            <person name="Northen T.R."/>
            <person name="Banfield J.F."/>
        </authorList>
    </citation>
    <scope>NUCLEOTIDE SEQUENCE [LARGE SCALE GENOMIC DNA]</scope>
    <source>
        <strain evidence="5">NP_4</strain>
    </source>
</reference>
<gene>
    <name evidence="5" type="ORF">E6H01_01105</name>
</gene>
<dbReference type="PANTHER" id="PTHR44846:SF1">
    <property type="entry name" value="MANNOSYL-D-GLYCERATE TRANSPORT_METABOLISM SYSTEM REPRESSOR MNGR-RELATED"/>
    <property type="match status" value="1"/>
</dbReference>
<dbReference type="GO" id="GO:0003700">
    <property type="term" value="F:DNA-binding transcription factor activity"/>
    <property type="evidence" value="ECO:0007669"/>
    <property type="project" value="InterPro"/>
</dbReference>
<evidence type="ECO:0000259" key="4">
    <source>
        <dbReference type="PROSITE" id="PS50949"/>
    </source>
</evidence>
<dbReference type="CDD" id="cd07377">
    <property type="entry name" value="WHTH_GntR"/>
    <property type="match status" value="1"/>
</dbReference>
<evidence type="ECO:0000256" key="3">
    <source>
        <dbReference type="ARBA" id="ARBA00023163"/>
    </source>
</evidence>
<dbReference type="Proteomes" id="UP000319353">
    <property type="component" value="Unassembled WGS sequence"/>
</dbReference>
<dbReference type="InterPro" id="IPR000524">
    <property type="entry name" value="Tscrpt_reg_HTH_GntR"/>
</dbReference>
<evidence type="ECO:0000256" key="1">
    <source>
        <dbReference type="ARBA" id="ARBA00023015"/>
    </source>
</evidence>
<dbReference type="InterPro" id="IPR050679">
    <property type="entry name" value="Bact_HTH_transcr_reg"/>
</dbReference>
<dbReference type="InterPro" id="IPR036390">
    <property type="entry name" value="WH_DNA-bd_sf"/>
</dbReference>
<protein>
    <submittedName>
        <fullName evidence="5">GntR family transcriptional regulator</fullName>
    </submittedName>
</protein>
<dbReference type="GO" id="GO:0045892">
    <property type="term" value="P:negative regulation of DNA-templated transcription"/>
    <property type="evidence" value="ECO:0007669"/>
    <property type="project" value="TreeGrafter"/>
</dbReference>
<dbReference type="FunFam" id="1.10.10.10:FF:000079">
    <property type="entry name" value="GntR family transcriptional regulator"/>
    <property type="match status" value="1"/>
</dbReference>
<dbReference type="InterPro" id="IPR011663">
    <property type="entry name" value="UTRA"/>
</dbReference>
<dbReference type="Gene3D" id="3.40.1410.10">
    <property type="entry name" value="Chorismate lyase-like"/>
    <property type="match status" value="1"/>
</dbReference>
<dbReference type="InterPro" id="IPR028978">
    <property type="entry name" value="Chorismate_lyase_/UTRA_dom_sf"/>
</dbReference>
<name>A0A537LEZ4_9BACT</name>
<organism evidence="5 6">
    <name type="scientific">Candidatus Segetimicrobium genomatis</name>
    <dbReference type="NCBI Taxonomy" id="2569760"/>
    <lineage>
        <taxon>Bacteria</taxon>
        <taxon>Bacillati</taxon>
        <taxon>Candidatus Sysuimicrobiota</taxon>
        <taxon>Candidatus Sysuimicrobiia</taxon>
        <taxon>Candidatus Sysuimicrobiales</taxon>
        <taxon>Candidatus Segetimicrobiaceae</taxon>
        <taxon>Candidatus Segetimicrobium</taxon>
    </lineage>
</organism>
<comment type="caution">
    <text evidence="5">The sequence shown here is derived from an EMBL/GenBank/DDBJ whole genome shotgun (WGS) entry which is preliminary data.</text>
</comment>
<dbReference type="GO" id="GO:0003677">
    <property type="term" value="F:DNA binding"/>
    <property type="evidence" value="ECO:0007669"/>
    <property type="project" value="UniProtKB-KW"/>
</dbReference>
<keyword evidence="1" id="KW-0805">Transcription regulation</keyword>
<dbReference type="PROSITE" id="PS50949">
    <property type="entry name" value="HTH_GNTR"/>
    <property type="match status" value="1"/>
</dbReference>
<keyword evidence="2" id="KW-0238">DNA-binding</keyword>
<dbReference type="SUPFAM" id="SSF46785">
    <property type="entry name" value="Winged helix' DNA-binding domain"/>
    <property type="match status" value="1"/>
</dbReference>
<dbReference type="SMART" id="SM00866">
    <property type="entry name" value="UTRA"/>
    <property type="match status" value="1"/>
</dbReference>
<dbReference type="EMBL" id="VBAL01000011">
    <property type="protein sequence ID" value="TMJ06588.1"/>
    <property type="molecule type" value="Genomic_DNA"/>
</dbReference>
<evidence type="ECO:0000256" key="2">
    <source>
        <dbReference type="ARBA" id="ARBA00023125"/>
    </source>
</evidence>
<sequence>MSNLVRTQPVALYYQIQQDLRARIKRGEWKAGDRLPPEPELAARYRVSRITVRQALARLVADGHIERRQGTGTFVRAEKVAQRTGLLTSFTEEMQHRGLEPVTRILDFQIRTPPEHIQKILRLSPTDEVAYLERLRIANGEPLALTEAFLPARLVPDLQHTLLVDGSLYRTLEEVYGLELAEADEEIEAALATGKERRFLGVKPGAPILQIIRTTYLATGEPVEWVRVAYKAERFKYYLRLKGRR</sequence>
<dbReference type="InterPro" id="IPR036388">
    <property type="entry name" value="WH-like_DNA-bd_sf"/>
</dbReference>
<keyword evidence="3" id="KW-0804">Transcription</keyword>
<dbReference type="Pfam" id="PF00392">
    <property type="entry name" value="GntR"/>
    <property type="match status" value="1"/>
</dbReference>
<dbReference type="SUPFAM" id="SSF64288">
    <property type="entry name" value="Chorismate lyase-like"/>
    <property type="match status" value="1"/>
</dbReference>
<dbReference type="Gene3D" id="1.10.10.10">
    <property type="entry name" value="Winged helix-like DNA-binding domain superfamily/Winged helix DNA-binding domain"/>
    <property type="match status" value="1"/>
</dbReference>
<dbReference type="Pfam" id="PF07702">
    <property type="entry name" value="UTRA"/>
    <property type="match status" value="1"/>
</dbReference>